<dbReference type="InterPro" id="IPR042095">
    <property type="entry name" value="SUMF_sf"/>
</dbReference>
<evidence type="ECO:0000259" key="1">
    <source>
        <dbReference type="Pfam" id="PF03781"/>
    </source>
</evidence>
<dbReference type="EMBL" id="FNVA01000001">
    <property type="protein sequence ID" value="SEF76885.1"/>
    <property type="molecule type" value="Genomic_DNA"/>
</dbReference>
<dbReference type="PANTHER" id="PTHR23150:SF19">
    <property type="entry name" value="FORMYLGLYCINE-GENERATING ENZYME"/>
    <property type="match status" value="1"/>
</dbReference>
<organism evidence="2 3">
    <name type="scientific">Bryocella elongata</name>
    <dbReference type="NCBI Taxonomy" id="863522"/>
    <lineage>
        <taxon>Bacteria</taxon>
        <taxon>Pseudomonadati</taxon>
        <taxon>Acidobacteriota</taxon>
        <taxon>Terriglobia</taxon>
        <taxon>Terriglobales</taxon>
        <taxon>Acidobacteriaceae</taxon>
        <taxon>Bryocella</taxon>
    </lineage>
</organism>
<dbReference type="InterPro" id="IPR016187">
    <property type="entry name" value="CTDL_fold"/>
</dbReference>
<name>A0A1H5UPA9_9BACT</name>
<proteinExistence type="predicted"/>
<dbReference type="SUPFAM" id="SSF56436">
    <property type="entry name" value="C-type lectin-like"/>
    <property type="match status" value="1"/>
</dbReference>
<sequence length="757" mass="85321">MNANDLHERIQEVKTEFQTIWCTAGLSLLAVIFAAQASAQVGGGFGGNPQGQLIAPPPCLASGPITRPGAVACTPATHRDWLAEITHWRTERLIRTGYDGSRYNLPQLQWAEHSFIQPQMMVHDRYLYDPIAGKYTVDRYLDDLDNRYGGIDAVLVWPVYPNVGIDDRNQHDITRSMPGGVDGLKQMVADFHKRGVKVLFPMMMWDEGTRDPGSDWPTAIAEFMKQIDADGINGDTQDGVPLAFSLAAEKVGHPLAFEPENGPSDEALAWNVQTWGQYQYTFAPGVDRYRWLDPRHQVNIQGRWDRDKTNALQYAFFNGEGWESWENVWGIWNGVTPRDAEATRRVATIERAVAPFFASQSWEPLYPMRRYGVFSSRWPLGDQTVWTIVNRNEYDVDGTQMAVPYKQGTRYFDLYRGAELKPEIHGEEAVLSFSTESHGYGAIFATSGELDPKLRALMEKMKGMTAKPLSSYSAEWHALPQHMVEIPASPRTASAPEGMIRIEGGDYLFRVQGVEIEGSNDIGVDVQYSWEDSARRFHEHPMEIKPFFMDKYPVTNAQFKKFLDATHYSPKDSLNFLKDWKDGSYPNGWANKPVTWVAIEDAREYAKWAGKRLPHEWEWQYAAQGKDERSFPWGNCDWLSSRGGGAVGCATGNDAAAPTPDKGRTMLPASDVDAHPNGASPFGVMDMVGNVWQWTDEYVDEHTRAAIVRGGSHYQPQGSIWYFPQAYKNEQHGKLLLMAPSYDRSGALGFRCVKDAQ</sequence>
<accession>A0A1H5UPA9</accession>
<dbReference type="Proteomes" id="UP000236728">
    <property type="component" value="Unassembled WGS sequence"/>
</dbReference>
<gene>
    <name evidence="2" type="ORF">SAMN05421819_1120</name>
</gene>
<evidence type="ECO:0000313" key="2">
    <source>
        <dbReference type="EMBL" id="SEF76885.1"/>
    </source>
</evidence>
<protein>
    <submittedName>
        <fullName evidence="2">Formylglycine-generating enzyme, required for sulfatase activity, contains SUMF1/FGE domain</fullName>
    </submittedName>
</protein>
<dbReference type="OrthoDB" id="9768004at2"/>
<dbReference type="AlphaFoldDB" id="A0A1H5UPA9"/>
<dbReference type="PANTHER" id="PTHR23150">
    <property type="entry name" value="SULFATASE MODIFYING FACTOR 1, 2"/>
    <property type="match status" value="1"/>
</dbReference>
<evidence type="ECO:0000313" key="3">
    <source>
        <dbReference type="Proteomes" id="UP000236728"/>
    </source>
</evidence>
<dbReference type="InterPro" id="IPR017853">
    <property type="entry name" value="GH"/>
</dbReference>
<dbReference type="InterPro" id="IPR051043">
    <property type="entry name" value="Sulfatase_Mod_Factor_Kinase"/>
</dbReference>
<reference evidence="2 3" key="1">
    <citation type="submission" date="2016-10" db="EMBL/GenBank/DDBJ databases">
        <authorList>
            <person name="de Groot N.N."/>
        </authorList>
    </citation>
    <scope>NUCLEOTIDE SEQUENCE [LARGE SCALE GENOMIC DNA]</scope>
    <source>
        <strain evidence="2 3">DSM 22489</strain>
    </source>
</reference>
<keyword evidence="3" id="KW-1185">Reference proteome</keyword>
<dbReference type="Gene3D" id="3.90.1580.10">
    <property type="entry name" value="paralog of FGE (formylglycine-generating enzyme)"/>
    <property type="match status" value="1"/>
</dbReference>
<dbReference type="InterPro" id="IPR005532">
    <property type="entry name" value="SUMF_dom"/>
</dbReference>
<dbReference type="GO" id="GO:0120147">
    <property type="term" value="F:formylglycine-generating oxidase activity"/>
    <property type="evidence" value="ECO:0007669"/>
    <property type="project" value="TreeGrafter"/>
</dbReference>
<dbReference type="Pfam" id="PF03781">
    <property type="entry name" value="FGE-sulfatase"/>
    <property type="match status" value="1"/>
</dbReference>
<dbReference type="SUPFAM" id="SSF51445">
    <property type="entry name" value="(Trans)glycosidases"/>
    <property type="match status" value="1"/>
</dbReference>
<feature type="domain" description="Sulfatase-modifying factor enzyme-like" evidence="1">
    <location>
        <begin position="498"/>
        <end position="754"/>
    </location>
</feature>